<dbReference type="AlphaFoldDB" id="A0A9N8Z2N5"/>
<accession>A0A9N8Z2N5</accession>
<proteinExistence type="predicted"/>
<keyword evidence="2" id="KW-1185">Reference proteome</keyword>
<gene>
    <name evidence="1" type="ORF">FCALED_LOCUS2136</name>
</gene>
<dbReference type="Proteomes" id="UP000789570">
    <property type="component" value="Unassembled WGS sequence"/>
</dbReference>
<evidence type="ECO:0000313" key="1">
    <source>
        <dbReference type="EMBL" id="CAG8469179.1"/>
    </source>
</evidence>
<feature type="non-terminal residue" evidence="1">
    <location>
        <position position="1"/>
    </location>
</feature>
<sequence length="169" mass="20181">QLETRRIVKDMNTNKRDLVKELEIVLAEETLAKISDNDKYLSIPSSSHDPYSDKDKSSVKVENKIILDSRFVWLLYKTRIKDVDRWYDTYCYKLHTYIVKLANEFKVTYECELSEFISKDKWCQIFHLHLKATDQQILRRNPIIIERLDTFTYQIVKAIIIIQSNKTNT</sequence>
<reference evidence="1" key="1">
    <citation type="submission" date="2021-06" db="EMBL/GenBank/DDBJ databases">
        <authorList>
            <person name="Kallberg Y."/>
            <person name="Tangrot J."/>
            <person name="Rosling A."/>
        </authorList>
    </citation>
    <scope>NUCLEOTIDE SEQUENCE</scope>
    <source>
        <strain evidence="1">UK204</strain>
    </source>
</reference>
<protein>
    <submittedName>
        <fullName evidence="1">15790_t:CDS:1</fullName>
    </submittedName>
</protein>
<dbReference type="EMBL" id="CAJVPQ010000310">
    <property type="protein sequence ID" value="CAG8469179.1"/>
    <property type="molecule type" value="Genomic_DNA"/>
</dbReference>
<evidence type="ECO:0000313" key="2">
    <source>
        <dbReference type="Proteomes" id="UP000789570"/>
    </source>
</evidence>
<name>A0A9N8Z2N5_9GLOM</name>
<dbReference type="OrthoDB" id="2441667at2759"/>
<comment type="caution">
    <text evidence="1">The sequence shown here is derived from an EMBL/GenBank/DDBJ whole genome shotgun (WGS) entry which is preliminary data.</text>
</comment>
<organism evidence="1 2">
    <name type="scientific">Funneliformis caledonium</name>
    <dbReference type="NCBI Taxonomy" id="1117310"/>
    <lineage>
        <taxon>Eukaryota</taxon>
        <taxon>Fungi</taxon>
        <taxon>Fungi incertae sedis</taxon>
        <taxon>Mucoromycota</taxon>
        <taxon>Glomeromycotina</taxon>
        <taxon>Glomeromycetes</taxon>
        <taxon>Glomerales</taxon>
        <taxon>Glomeraceae</taxon>
        <taxon>Funneliformis</taxon>
    </lineage>
</organism>